<organism evidence="1 2">
    <name type="scientific">Naganishia adeliensis</name>
    <dbReference type="NCBI Taxonomy" id="92952"/>
    <lineage>
        <taxon>Eukaryota</taxon>
        <taxon>Fungi</taxon>
        <taxon>Dikarya</taxon>
        <taxon>Basidiomycota</taxon>
        <taxon>Agaricomycotina</taxon>
        <taxon>Tremellomycetes</taxon>
        <taxon>Filobasidiales</taxon>
        <taxon>Filobasidiaceae</taxon>
        <taxon>Naganishia</taxon>
    </lineage>
</organism>
<name>A0ACC2VS09_9TREE</name>
<protein>
    <submittedName>
        <fullName evidence="1">Uncharacterized protein</fullName>
    </submittedName>
</protein>
<comment type="caution">
    <text evidence="1">The sequence shown here is derived from an EMBL/GenBank/DDBJ whole genome shotgun (WGS) entry which is preliminary data.</text>
</comment>
<proteinExistence type="predicted"/>
<reference evidence="1" key="1">
    <citation type="submission" date="2023-04" db="EMBL/GenBank/DDBJ databases">
        <title>Draft Genome sequencing of Naganishia species isolated from polar environments using Oxford Nanopore Technology.</title>
        <authorList>
            <person name="Leo P."/>
            <person name="Venkateswaran K."/>
        </authorList>
    </citation>
    <scope>NUCLEOTIDE SEQUENCE</scope>
    <source>
        <strain evidence="1">MNA-CCFEE 5262</strain>
    </source>
</reference>
<gene>
    <name evidence="1" type="ORF">QFC20_005048</name>
</gene>
<evidence type="ECO:0000313" key="2">
    <source>
        <dbReference type="Proteomes" id="UP001230649"/>
    </source>
</evidence>
<keyword evidence="2" id="KW-1185">Reference proteome</keyword>
<evidence type="ECO:0000313" key="1">
    <source>
        <dbReference type="EMBL" id="KAJ9102219.1"/>
    </source>
</evidence>
<dbReference type="EMBL" id="JASBWS010000065">
    <property type="protein sequence ID" value="KAJ9102219.1"/>
    <property type="molecule type" value="Genomic_DNA"/>
</dbReference>
<dbReference type="Proteomes" id="UP001230649">
    <property type="component" value="Unassembled WGS sequence"/>
</dbReference>
<accession>A0ACC2VS09</accession>
<sequence>MDTYRRLFTRNNLPLPDTTPAEWDLPLAETTATQFHAFLGHVEYTYAGNPSLRTTLVKCIQHVLLSRLDELCPIFVQSSAWTTLLRSMLLDVNAQLFASSIKLTLIVIPYALAVVSPFVPTLLAVLVRTAVWKKRAKVSGSRSRWGTLDPDTSGAPVNTVPSSSGGGFLSWRMDPLDSPTSGGGSAWTPDEPGRSLMTSTVQAESLADITPAPKTSLAWRVASAALSGGTAAGEAWAQPASVANAPPLFSPAVPSDPAEQAITTATQAKLLALSNPTQDLSRGLLLELYGSWPVNVIALARDPAGYLDKAGVGGPYVMPWGDVWRKKEVVDLLSTALAGFLFNPSILLSDAAQELHDTPLRTQRLPTTETIAQTHALWLGSILPRASSTSLLAPTADPSSQGRQSENRTAHRDASPTETLSSSGGSVTGRYHRPAHRRTSEFEERDTSTVGGAGNIIPIGPTGTYISSQTAPINIHTSGKTHGGAGGGGGGAPSGTGGDLQGEVDGLRREKEFLEMDLRYSKVLAASYLQHVYRLHEKVIAVITDEAERQNIYNQLKEQTSTIRSLRDELRIQRAAVDRAKESIAKMQTEQRETRQIQREEKKARALETSLSRAEIEDQTRILEAQKLELARVKDAHFKLDNKLREAEPKIKHIADYEKQVDKLYHNQLLWDADVRKQKETETSLSKMMSAFKQMEIVLSRYEKDKKALQAENQRQADRMTEMQGEISHLSDQLEAPKPLPEDIASTTRQDLEILQIKLQEARRRIDTLEADKLELEARIEQLEYQRMTAASAQATLL</sequence>